<dbReference type="PANTHER" id="PTHR30126">
    <property type="entry name" value="HTH-TYPE TRANSCRIPTIONAL REGULATOR"/>
    <property type="match status" value="1"/>
</dbReference>
<dbReference type="KEGG" id="asui:ASUIS_1707"/>
<keyword evidence="7" id="KW-1185">Reference proteome</keyword>
<keyword evidence="3" id="KW-0238">DNA-binding</keyword>
<evidence type="ECO:0000313" key="6">
    <source>
        <dbReference type="EMBL" id="AXX90185.1"/>
    </source>
</evidence>
<evidence type="ECO:0000313" key="7">
    <source>
        <dbReference type="Proteomes" id="UP000263040"/>
    </source>
</evidence>
<keyword evidence="4" id="KW-0804">Transcription</keyword>
<dbReference type="Proteomes" id="UP000263040">
    <property type="component" value="Chromosome"/>
</dbReference>
<dbReference type="PROSITE" id="PS50931">
    <property type="entry name" value="HTH_LYSR"/>
    <property type="match status" value="1"/>
</dbReference>
<dbReference type="PRINTS" id="PR00039">
    <property type="entry name" value="HTHLYSR"/>
</dbReference>
<evidence type="ECO:0000259" key="5">
    <source>
        <dbReference type="PROSITE" id="PS50931"/>
    </source>
</evidence>
<evidence type="ECO:0000256" key="4">
    <source>
        <dbReference type="ARBA" id="ARBA00023163"/>
    </source>
</evidence>
<name>A0AAD0SSH5_9BACT</name>
<sequence>MDSSLLKVFVEVAQENSITKAANKLNFAQSNVTSRIKQLEKSLGFALFHRVPKGVILSKEGEKLYPYAVEIVKKVELATFSMKNINNQEHLIIGSTESNATTRIVPFLVQLHSDFPNMSLELITNTTREITKELLDYKVDIAFISGVPKHNDLIVLNKVDEDIVIVEPKSGNAPNVFLSFKNGCAYNEFGQTYLKNSSNEDFKTLEFGNYEIILGCVKAAMGKSLLPLSIVKKHKYENDLKITNLPKELANMPTCLVCRKDNIPKIEDYLKEYSF</sequence>
<dbReference type="GO" id="GO:0000976">
    <property type="term" value="F:transcription cis-regulatory region binding"/>
    <property type="evidence" value="ECO:0007669"/>
    <property type="project" value="TreeGrafter"/>
</dbReference>
<organism evidence="6 7">
    <name type="scientific">Arcobacter suis CECT 7833</name>
    <dbReference type="NCBI Taxonomy" id="663365"/>
    <lineage>
        <taxon>Bacteria</taxon>
        <taxon>Pseudomonadati</taxon>
        <taxon>Campylobacterota</taxon>
        <taxon>Epsilonproteobacteria</taxon>
        <taxon>Campylobacterales</taxon>
        <taxon>Arcobacteraceae</taxon>
        <taxon>Arcobacter</taxon>
    </lineage>
</organism>
<evidence type="ECO:0000256" key="2">
    <source>
        <dbReference type="ARBA" id="ARBA00023015"/>
    </source>
</evidence>
<dbReference type="PANTHER" id="PTHR30126:SF40">
    <property type="entry name" value="HTH-TYPE TRANSCRIPTIONAL REGULATOR GLTR"/>
    <property type="match status" value="1"/>
</dbReference>
<comment type="similarity">
    <text evidence="1">Belongs to the LysR transcriptional regulatory family.</text>
</comment>
<dbReference type="SUPFAM" id="SSF46785">
    <property type="entry name" value="Winged helix' DNA-binding domain"/>
    <property type="match status" value="1"/>
</dbReference>
<dbReference type="InterPro" id="IPR036390">
    <property type="entry name" value="WH_DNA-bd_sf"/>
</dbReference>
<dbReference type="GO" id="GO:0003700">
    <property type="term" value="F:DNA-binding transcription factor activity"/>
    <property type="evidence" value="ECO:0007669"/>
    <property type="project" value="InterPro"/>
</dbReference>
<keyword evidence="2" id="KW-0805">Transcription regulation</keyword>
<feature type="domain" description="HTH lysR-type" evidence="5">
    <location>
        <begin position="1"/>
        <end position="58"/>
    </location>
</feature>
<evidence type="ECO:0000256" key="3">
    <source>
        <dbReference type="ARBA" id="ARBA00023125"/>
    </source>
</evidence>
<dbReference type="AlphaFoldDB" id="A0AAD0SSH5"/>
<accession>A0AAD0SSH5</accession>
<dbReference type="Pfam" id="PF00126">
    <property type="entry name" value="HTH_1"/>
    <property type="match status" value="1"/>
</dbReference>
<reference evidence="6 7" key="1">
    <citation type="submission" date="2018-08" db="EMBL/GenBank/DDBJ databases">
        <title>Complete genome of the Arcobacter suis type strain LMG 26152.</title>
        <authorList>
            <person name="Miller W.G."/>
            <person name="Yee E."/>
            <person name="Bono J.L."/>
        </authorList>
    </citation>
    <scope>NUCLEOTIDE SEQUENCE [LARGE SCALE GENOMIC DNA]</scope>
    <source>
        <strain evidence="6 7">CECT 7833</strain>
    </source>
</reference>
<dbReference type="FunFam" id="1.10.10.10:FF:000001">
    <property type="entry name" value="LysR family transcriptional regulator"/>
    <property type="match status" value="1"/>
</dbReference>
<dbReference type="Pfam" id="PF03466">
    <property type="entry name" value="LysR_substrate"/>
    <property type="match status" value="1"/>
</dbReference>
<dbReference type="Gene3D" id="1.10.10.10">
    <property type="entry name" value="Winged helix-like DNA-binding domain superfamily/Winged helix DNA-binding domain"/>
    <property type="match status" value="1"/>
</dbReference>
<dbReference type="EMBL" id="CP032100">
    <property type="protein sequence ID" value="AXX90185.1"/>
    <property type="molecule type" value="Genomic_DNA"/>
</dbReference>
<dbReference type="InterPro" id="IPR000847">
    <property type="entry name" value="LysR_HTH_N"/>
</dbReference>
<proteinExistence type="inferred from homology"/>
<dbReference type="InterPro" id="IPR036388">
    <property type="entry name" value="WH-like_DNA-bd_sf"/>
</dbReference>
<dbReference type="Gene3D" id="3.40.190.290">
    <property type="match status" value="1"/>
</dbReference>
<dbReference type="InterPro" id="IPR005119">
    <property type="entry name" value="LysR_subst-bd"/>
</dbReference>
<evidence type="ECO:0000256" key="1">
    <source>
        <dbReference type="ARBA" id="ARBA00009437"/>
    </source>
</evidence>
<dbReference type="SUPFAM" id="SSF53850">
    <property type="entry name" value="Periplasmic binding protein-like II"/>
    <property type="match status" value="1"/>
</dbReference>
<gene>
    <name evidence="6" type="ORF">ASUIS_1707</name>
</gene>
<dbReference type="RefSeq" id="WP_118886701.1">
    <property type="nucleotide sequence ID" value="NZ_CP032100.1"/>
</dbReference>
<protein>
    <submittedName>
        <fullName evidence="6">Transcriptional regulator, LysR family</fullName>
    </submittedName>
</protein>